<dbReference type="Proteomes" id="UP000275076">
    <property type="component" value="Unassembled WGS sequence"/>
</dbReference>
<dbReference type="OrthoDB" id="9793175at2"/>
<dbReference type="Gene3D" id="3.40.50.1980">
    <property type="entry name" value="Nitrogenase molybdenum iron protein domain"/>
    <property type="match status" value="2"/>
</dbReference>
<feature type="region of interest" description="Disordered" evidence="6">
    <location>
        <begin position="34"/>
        <end position="73"/>
    </location>
</feature>
<evidence type="ECO:0000256" key="5">
    <source>
        <dbReference type="SAM" id="Coils"/>
    </source>
</evidence>
<dbReference type="SUPFAM" id="SSF53807">
    <property type="entry name" value="Helical backbone' metal receptor"/>
    <property type="match status" value="1"/>
</dbReference>
<dbReference type="InterPro" id="IPR051313">
    <property type="entry name" value="Bact_iron-sidero_bind"/>
</dbReference>
<comment type="similarity">
    <text evidence="2">Belongs to the bacterial solute-binding protein 8 family.</text>
</comment>
<dbReference type="AlphaFoldDB" id="A0A428N276"/>
<evidence type="ECO:0000256" key="6">
    <source>
        <dbReference type="SAM" id="MobiDB-lite"/>
    </source>
</evidence>
<dbReference type="InterPro" id="IPR002491">
    <property type="entry name" value="ABC_transptr_periplasmic_BD"/>
</dbReference>
<dbReference type="GO" id="GO:0005886">
    <property type="term" value="C:plasma membrane"/>
    <property type="evidence" value="ECO:0007669"/>
    <property type="project" value="UniProtKB-SubCell"/>
</dbReference>
<gene>
    <name evidence="9" type="ORF">D7Z54_15175</name>
</gene>
<evidence type="ECO:0000313" key="10">
    <source>
        <dbReference type="Proteomes" id="UP000275076"/>
    </source>
</evidence>
<dbReference type="GO" id="GO:1901678">
    <property type="term" value="P:iron coordination entity transport"/>
    <property type="evidence" value="ECO:0007669"/>
    <property type="project" value="UniProtKB-ARBA"/>
</dbReference>
<feature type="signal peptide" evidence="7">
    <location>
        <begin position="1"/>
        <end position="31"/>
    </location>
</feature>
<dbReference type="PANTHER" id="PTHR30532">
    <property type="entry name" value="IRON III DICITRATE-BINDING PERIPLASMIC PROTEIN"/>
    <property type="match status" value="1"/>
</dbReference>
<keyword evidence="10" id="KW-1185">Reference proteome</keyword>
<dbReference type="Pfam" id="PF01497">
    <property type="entry name" value="Peripla_BP_2"/>
    <property type="match status" value="1"/>
</dbReference>
<comment type="caution">
    <text evidence="9">The sequence shown here is derived from an EMBL/GenBank/DDBJ whole genome shotgun (WGS) entry which is preliminary data.</text>
</comment>
<dbReference type="CDD" id="cd01146">
    <property type="entry name" value="FhuD"/>
    <property type="match status" value="1"/>
</dbReference>
<feature type="domain" description="Fe/B12 periplasmic-binding" evidence="8">
    <location>
        <begin position="77"/>
        <end position="348"/>
    </location>
</feature>
<comment type="subcellular location">
    <subcellularLocation>
        <location evidence="1">Cell membrane</location>
        <topology evidence="1">Lipid-anchor</topology>
    </subcellularLocation>
</comment>
<organism evidence="9 10">
    <name type="scientific">Salibacterium salarium</name>
    <dbReference type="NCBI Taxonomy" id="284579"/>
    <lineage>
        <taxon>Bacteria</taxon>
        <taxon>Bacillati</taxon>
        <taxon>Bacillota</taxon>
        <taxon>Bacilli</taxon>
        <taxon>Bacillales</taxon>
        <taxon>Bacillaceae</taxon>
    </lineage>
</organism>
<evidence type="ECO:0000256" key="7">
    <source>
        <dbReference type="SAM" id="SignalP"/>
    </source>
</evidence>
<dbReference type="PROSITE" id="PS50983">
    <property type="entry name" value="FE_B12_PBP"/>
    <property type="match status" value="1"/>
</dbReference>
<sequence>MNNMKGWLYMKFHHYISIFAILLLLSAAGCGQGNDTGDTENQEEQDANENTDETANGETTTVTDATGEKEIEGTPENIVVLEWVYAEDLLALGENPIGVADIEGYESWVNIEPELPDNVTDVGTRQEPSLEEIAQLEPDLIITAQSRHESISDELNEIAPTLMFEPYPEEGEGNQYEEMETTFQEIAKVVDKEDKADDVLADLDESYEQLETQLTEAEVDDTDVLLSQAFSANETASLRLFTDNSMAMQIMNNIGLDNAYDGEEFELYGYTETTVESLEPYQDAAFMHIVQEDDNVFENQLDGNPVWENLNFVEEERTYALPGDTWTFGGPLAAEVFAEETVNALIGE</sequence>
<keyword evidence="5" id="KW-0175">Coiled coil</keyword>
<dbReference type="EMBL" id="RBVX01000014">
    <property type="protein sequence ID" value="RSL32575.1"/>
    <property type="molecule type" value="Genomic_DNA"/>
</dbReference>
<feature type="coiled-coil region" evidence="5">
    <location>
        <begin position="193"/>
        <end position="220"/>
    </location>
</feature>
<proteinExistence type="inferred from homology"/>
<dbReference type="PRINTS" id="PR01715">
    <property type="entry name" value="FERRIBNDNGPP"/>
</dbReference>
<evidence type="ECO:0000256" key="4">
    <source>
        <dbReference type="ARBA" id="ARBA00022729"/>
    </source>
</evidence>
<accession>A0A428N276</accession>
<feature type="compositionally biased region" description="Polar residues" evidence="6">
    <location>
        <begin position="53"/>
        <end position="64"/>
    </location>
</feature>
<evidence type="ECO:0000256" key="2">
    <source>
        <dbReference type="ARBA" id="ARBA00008814"/>
    </source>
</evidence>
<dbReference type="PROSITE" id="PS51257">
    <property type="entry name" value="PROKAR_LIPOPROTEIN"/>
    <property type="match status" value="1"/>
</dbReference>
<reference evidence="9 10" key="1">
    <citation type="submission" date="2018-10" db="EMBL/GenBank/DDBJ databases">
        <title>Draft genome sequence of Bacillus salarius IM0101, isolated from a hypersaline soil in Inner Mongolia, China.</title>
        <authorList>
            <person name="Yamprayoonswat W."/>
            <person name="Boonvisut S."/>
            <person name="Jumpathong W."/>
            <person name="Sittihan S."/>
            <person name="Ruangsuj P."/>
            <person name="Wanthongcharoen S."/>
            <person name="Thongpramul N."/>
            <person name="Pimmason S."/>
            <person name="Yu B."/>
            <person name="Yasawong M."/>
        </authorList>
    </citation>
    <scope>NUCLEOTIDE SEQUENCE [LARGE SCALE GENOMIC DNA]</scope>
    <source>
        <strain evidence="9 10">IM0101</strain>
    </source>
</reference>
<evidence type="ECO:0000259" key="8">
    <source>
        <dbReference type="PROSITE" id="PS50983"/>
    </source>
</evidence>
<protein>
    <submittedName>
        <fullName evidence="9">Iron-siderophore ABC transporter substrate-binding protein</fullName>
    </submittedName>
</protein>
<name>A0A428N276_9BACI</name>
<keyword evidence="4 7" id="KW-0732">Signal</keyword>
<feature type="compositionally biased region" description="Acidic residues" evidence="6">
    <location>
        <begin position="37"/>
        <end position="52"/>
    </location>
</feature>
<feature type="chain" id="PRO_5038391999" evidence="7">
    <location>
        <begin position="32"/>
        <end position="348"/>
    </location>
</feature>
<evidence type="ECO:0000256" key="3">
    <source>
        <dbReference type="ARBA" id="ARBA00022448"/>
    </source>
</evidence>
<keyword evidence="3" id="KW-0813">Transport</keyword>
<evidence type="ECO:0000256" key="1">
    <source>
        <dbReference type="ARBA" id="ARBA00004193"/>
    </source>
</evidence>
<dbReference type="GO" id="GO:0030288">
    <property type="term" value="C:outer membrane-bounded periplasmic space"/>
    <property type="evidence" value="ECO:0007669"/>
    <property type="project" value="TreeGrafter"/>
</dbReference>
<dbReference type="PANTHER" id="PTHR30532:SF29">
    <property type="entry name" value="FE(3+) DICITRATE-BINDING PERIPLASMIC PROTEIN"/>
    <property type="match status" value="1"/>
</dbReference>
<evidence type="ECO:0000313" key="9">
    <source>
        <dbReference type="EMBL" id="RSL32575.1"/>
    </source>
</evidence>